<evidence type="ECO:0000256" key="5">
    <source>
        <dbReference type="ARBA" id="ARBA00022737"/>
    </source>
</evidence>
<dbReference type="GO" id="GO:0005216">
    <property type="term" value="F:monoatomic ion channel activity"/>
    <property type="evidence" value="ECO:0007669"/>
    <property type="project" value="InterPro"/>
</dbReference>
<dbReference type="SUPFAM" id="SSF81324">
    <property type="entry name" value="Voltage-gated potassium channels"/>
    <property type="match status" value="1"/>
</dbReference>
<dbReference type="PANTHER" id="PTHR47143">
    <property type="entry name" value="TRANSIENT RECEPTOR POTENTIAL CATION CHANNEL PROTEIN PAINLESS"/>
    <property type="match status" value="1"/>
</dbReference>
<feature type="transmembrane region" description="Helical" evidence="13">
    <location>
        <begin position="539"/>
        <end position="556"/>
    </location>
</feature>
<dbReference type="PROSITE" id="PS50297">
    <property type="entry name" value="ANK_REP_REGION"/>
    <property type="match status" value="1"/>
</dbReference>
<dbReference type="Pfam" id="PF00520">
    <property type="entry name" value="Ion_trans"/>
    <property type="match status" value="1"/>
</dbReference>
<evidence type="ECO:0000256" key="2">
    <source>
        <dbReference type="ARBA" id="ARBA00022448"/>
    </source>
</evidence>
<dbReference type="OrthoDB" id="7784786at2759"/>
<dbReference type="InterPro" id="IPR052076">
    <property type="entry name" value="TRP_cation_channel"/>
</dbReference>
<keyword evidence="15" id="KW-0675">Receptor</keyword>
<dbReference type="AlphaFoldDB" id="A0A9Q0MSQ3"/>
<keyword evidence="10" id="KW-0407">Ion channel</keyword>
<dbReference type="SMART" id="SM00248">
    <property type="entry name" value="ANK"/>
    <property type="match status" value="5"/>
</dbReference>
<dbReference type="PANTHER" id="PTHR47143:SF4">
    <property type="entry name" value="TRANSIENT RECEPTOR POTENTIAL CATION CHANNEL PROTEIN PAINLESS"/>
    <property type="match status" value="1"/>
</dbReference>
<organism evidence="15 16">
    <name type="scientific">Pseudolycoriella hygida</name>
    <dbReference type="NCBI Taxonomy" id="35572"/>
    <lineage>
        <taxon>Eukaryota</taxon>
        <taxon>Metazoa</taxon>
        <taxon>Ecdysozoa</taxon>
        <taxon>Arthropoda</taxon>
        <taxon>Hexapoda</taxon>
        <taxon>Insecta</taxon>
        <taxon>Pterygota</taxon>
        <taxon>Neoptera</taxon>
        <taxon>Endopterygota</taxon>
        <taxon>Diptera</taxon>
        <taxon>Nematocera</taxon>
        <taxon>Sciaroidea</taxon>
        <taxon>Sciaridae</taxon>
        <taxon>Pseudolycoriella</taxon>
    </lineage>
</organism>
<feature type="domain" description="Ion transport" evidence="14">
    <location>
        <begin position="509"/>
        <end position="758"/>
    </location>
</feature>
<feature type="transmembrane region" description="Helical" evidence="13">
    <location>
        <begin position="602"/>
        <end position="624"/>
    </location>
</feature>
<keyword evidence="9 13" id="KW-0472">Membrane</keyword>
<dbReference type="GO" id="GO:0034703">
    <property type="term" value="C:cation channel complex"/>
    <property type="evidence" value="ECO:0007669"/>
    <property type="project" value="UniProtKB-ARBA"/>
</dbReference>
<evidence type="ECO:0000256" key="10">
    <source>
        <dbReference type="ARBA" id="ARBA00023303"/>
    </source>
</evidence>
<keyword evidence="5" id="KW-0677">Repeat</keyword>
<feature type="coiled-coil region" evidence="12">
    <location>
        <begin position="878"/>
        <end position="912"/>
    </location>
</feature>
<feature type="transmembrane region" description="Helical" evidence="13">
    <location>
        <begin position="568"/>
        <end position="590"/>
    </location>
</feature>
<feature type="repeat" description="ANK" evidence="11">
    <location>
        <begin position="375"/>
        <end position="407"/>
    </location>
</feature>
<keyword evidence="7 11" id="KW-0040">ANK repeat</keyword>
<keyword evidence="16" id="KW-1185">Reference proteome</keyword>
<keyword evidence="4 13" id="KW-0812">Transmembrane</keyword>
<evidence type="ECO:0000256" key="4">
    <source>
        <dbReference type="ARBA" id="ARBA00022692"/>
    </source>
</evidence>
<protein>
    <submittedName>
        <fullName evidence="15">Transient receptor potential cation channel protein painless</fullName>
    </submittedName>
</protein>
<proteinExistence type="predicted"/>
<evidence type="ECO:0000259" key="14">
    <source>
        <dbReference type="Pfam" id="PF00520"/>
    </source>
</evidence>
<dbReference type="Pfam" id="PF00023">
    <property type="entry name" value="Ank"/>
    <property type="match status" value="1"/>
</dbReference>
<evidence type="ECO:0000313" key="15">
    <source>
        <dbReference type="EMBL" id="KAJ6637266.1"/>
    </source>
</evidence>
<evidence type="ECO:0000313" key="16">
    <source>
        <dbReference type="Proteomes" id="UP001151699"/>
    </source>
</evidence>
<sequence length="922" mass="104893">MDEQQLLCMGDPDRQGSLSTALQNKNIDHFRHILSMTGVDPEKVDPKVSISIFEKCCQTSGGAEFIKACIEWGCDVNKENNEFVNKRPINFAAESEDPENLSVLLENPHVRVDNIHEESTPLQYLTSVINDANFESISECIKLLIRSQANVNIPNNRGMTPILTIAKKKIAFDKISGLLQYFLDFCSVDLDSFRDGEARKVLSKNYPSLILPEKFSGEIEWDFRSLSTALIEHNEPNFIRGLDKFLERTNDADNRQNIFREHPSNETLLTLATRNGLSNAVEKLLRSGDSPTNVELYGFSSKITSPLELACVYGYWKILDLFLKSSNVNINSGPYLTKAIQNIGEQSTNKSSDFLKCFKLLVSYPGIDLNRKDDAGNTPLHVAVNYNIEAVVLELLKRGAYIGAKNKFNELSITDIEPRILEKHFNHCIQTNGRRSGDTNYEIIFEYSNLVPSRPKQQRAPKSENQGHSDEMAPIEYMAKSKELKHLVKHPLIASFLFLKWHRLAMIFYTNFICYTVYCMSMIFYLLFCYGNNDRNEGLNAILYAICAVGGLYVLVRELTQLVISPRVYLRAFENWMEVTLVVMTIVVLTSENYQDTTRRTVAAITILLAVCEFFILTGSLPVLSFSTHLVMLKTVSKSFLKSLMLYSIILIAFALCFYTLLGKDAENDNTIKKPGDTADDGDPEDEGEFNQFIHPGLAIIKTVVMLTGEFDASDIKFNKNVYSYAIFLIFVFMISTVLFNLLNGLAVSDTQAIKSEAELMNFIYRAELMSRYEKILLGKGESDCWNVILRRCTSTWISVFPDYLPLNKLSVLPNVNNIVRIPIKREKFQMFDDDDFEDPIKTSKSLDCPMSLSLCCVFGNQRCSRMEKKIVKYAKAVLDSKDREREIENERNELNRRMGNIENQIEQILKIVSNCKLAQEA</sequence>
<dbReference type="SUPFAM" id="SSF48403">
    <property type="entry name" value="Ankyrin repeat"/>
    <property type="match status" value="2"/>
</dbReference>
<keyword evidence="12" id="KW-0175">Coiled coil</keyword>
<evidence type="ECO:0000256" key="1">
    <source>
        <dbReference type="ARBA" id="ARBA00004141"/>
    </source>
</evidence>
<keyword evidence="6 13" id="KW-1133">Transmembrane helix</keyword>
<comment type="subcellular location">
    <subcellularLocation>
        <location evidence="1">Membrane</location>
        <topology evidence="1">Multi-pass membrane protein</topology>
    </subcellularLocation>
</comment>
<dbReference type="Gene3D" id="1.25.40.20">
    <property type="entry name" value="Ankyrin repeat-containing domain"/>
    <property type="match status" value="2"/>
</dbReference>
<keyword evidence="3" id="KW-0716">Sensory transduction</keyword>
<dbReference type="InterPro" id="IPR002110">
    <property type="entry name" value="Ankyrin_rpt"/>
</dbReference>
<evidence type="ECO:0000256" key="12">
    <source>
        <dbReference type="SAM" id="Coils"/>
    </source>
</evidence>
<name>A0A9Q0MSQ3_9DIPT</name>
<reference evidence="15" key="1">
    <citation type="submission" date="2022-07" db="EMBL/GenBank/DDBJ databases">
        <authorList>
            <person name="Trinca V."/>
            <person name="Uliana J.V.C."/>
            <person name="Torres T.T."/>
            <person name="Ward R.J."/>
            <person name="Monesi N."/>
        </authorList>
    </citation>
    <scope>NUCLEOTIDE SEQUENCE</scope>
    <source>
        <strain evidence="15">HSMRA1968</strain>
        <tissue evidence="15">Whole embryos</tissue>
    </source>
</reference>
<evidence type="ECO:0000256" key="7">
    <source>
        <dbReference type="ARBA" id="ARBA00023043"/>
    </source>
</evidence>
<keyword evidence="2" id="KW-0813">Transport</keyword>
<comment type="caution">
    <text evidence="15">The sequence shown here is derived from an EMBL/GenBank/DDBJ whole genome shotgun (WGS) entry which is preliminary data.</text>
</comment>
<evidence type="ECO:0000256" key="8">
    <source>
        <dbReference type="ARBA" id="ARBA00023065"/>
    </source>
</evidence>
<evidence type="ECO:0000256" key="3">
    <source>
        <dbReference type="ARBA" id="ARBA00022606"/>
    </source>
</evidence>
<evidence type="ECO:0000256" key="13">
    <source>
        <dbReference type="SAM" id="Phobius"/>
    </source>
</evidence>
<feature type="transmembrane region" description="Helical" evidence="13">
    <location>
        <begin position="722"/>
        <end position="743"/>
    </location>
</feature>
<dbReference type="EMBL" id="WJQU01000003">
    <property type="protein sequence ID" value="KAJ6637266.1"/>
    <property type="molecule type" value="Genomic_DNA"/>
</dbReference>
<feature type="transmembrane region" description="Helical" evidence="13">
    <location>
        <begin position="644"/>
        <end position="662"/>
    </location>
</feature>
<dbReference type="Gene3D" id="1.10.287.70">
    <property type="match status" value="1"/>
</dbReference>
<dbReference type="InterPro" id="IPR036770">
    <property type="entry name" value="Ankyrin_rpt-contain_sf"/>
</dbReference>
<gene>
    <name evidence="15" type="primary">pain_2</name>
    <name evidence="15" type="ORF">Bhyg_09996</name>
</gene>
<feature type="transmembrane region" description="Helical" evidence="13">
    <location>
        <begin position="506"/>
        <end position="527"/>
    </location>
</feature>
<keyword evidence="8" id="KW-0406">Ion transport</keyword>
<dbReference type="Proteomes" id="UP001151699">
    <property type="component" value="Chromosome X"/>
</dbReference>
<dbReference type="PROSITE" id="PS50088">
    <property type="entry name" value="ANK_REPEAT"/>
    <property type="match status" value="1"/>
</dbReference>
<evidence type="ECO:0000256" key="11">
    <source>
        <dbReference type="PROSITE-ProRule" id="PRU00023"/>
    </source>
</evidence>
<dbReference type="InterPro" id="IPR005821">
    <property type="entry name" value="Ion_trans_dom"/>
</dbReference>
<evidence type="ECO:0000256" key="9">
    <source>
        <dbReference type="ARBA" id="ARBA00023136"/>
    </source>
</evidence>
<evidence type="ECO:0000256" key="6">
    <source>
        <dbReference type="ARBA" id="ARBA00022989"/>
    </source>
</evidence>
<accession>A0A9Q0MSQ3</accession>